<dbReference type="PANTHER" id="PTHR46640:SF1">
    <property type="entry name" value="FUNGAL LIPASE-LIKE DOMAIN-CONTAINING PROTEIN-RELATED"/>
    <property type="match status" value="1"/>
</dbReference>
<evidence type="ECO:0000313" key="6">
    <source>
        <dbReference type="Proteomes" id="UP000094285"/>
    </source>
</evidence>
<keyword evidence="2" id="KW-0732">Signal</keyword>
<proteinExistence type="predicted"/>
<feature type="domain" description="Fungal lipase-type" evidence="4">
    <location>
        <begin position="115"/>
        <end position="263"/>
    </location>
</feature>
<dbReference type="InterPro" id="IPR029058">
    <property type="entry name" value="AB_hydrolase_fold"/>
</dbReference>
<dbReference type="Proteomes" id="UP000094285">
    <property type="component" value="Unassembled WGS sequence"/>
</dbReference>
<organism evidence="5 6">
    <name type="scientific">Suhomyces tanzawaensis NRRL Y-17324</name>
    <dbReference type="NCBI Taxonomy" id="984487"/>
    <lineage>
        <taxon>Eukaryota</taxon>
        <taxon>Fungi</taxon>
        <taxon>Dikarya</taxon>
        <taxon>Ascomycota</taxon>
        <taxon>Saccharomycotina</taxon>
        <taxon>Pichiomycetes</taxon>
        <taxon>Debaryomycetaceae</taxon>
        <taxon>Suhomyces</taxon>
    </lineage>
</organism>
<dbReference type="GeneID" id="30983224"/>
<dbReference type="Gene3D" id="3.40.50.1820">
    <property type="entry name" value="alpha/beta hydrolase"/>
    <property type="match status" value="1"/>
</dbReference>
<evidence type="ECO:0000256" key="3">
    <source>
        <dbReference type="ARBA" id="ARBA00022801"/>
    </source>
</evidence>
<name>A0A1E4SQJ5_9ASCO</name>
<dbReference type="GO" id="GO:0006629">
    <property type="term" value="P:lipid metabolic process"/>
    <property type="evidence" value="ECO:0007669"/>
    <property type="project" value="InterPro"/>
</dbReference>
<dbReference type="AlphaFoldDB" id="A0A1E4SQJ5"/>
<dbReference type="OrthoDB" id="438440at2759"/>
<reference evidence="6" key="1">
    <citation type="submission" date="2016-05" db="EMBL/GenBank/DDBJ databases">
        <title>Comparative genomics of biotechnologically important yeasts.</title>
        <authorList>
            <consortium name="DOE Joint Genome Institute"/>
            <person name="Riley R."/>
            <person name="Haridas S."/>
            <person name="Wolfe K.H."/>
            <person name="Lopes M.R."/>
            <person name="Hittinger C.T."/>
            <person name="Goker M."/>
            <person name="Salamov A."/>
            <person name="Wisecaver J."/>
            <person name="Long T.M."/>
            <person name="Aerts A.L."/>
            <person name="Barry K."/>
            <person name="Choi C."/>
            <person name="Clum A."/>
            <person name="Coughlan A.Y."/>
            <person name="Deshpande S."/>
            <person name="Douglass A.P."/>
            <person name="Hanson S.J."/>
            <person name="Klenk H.-P."/>
            <person name="Labutti K."/>
            <person name="Lapidus A."/>
            <person name="Lindquist E."/>
            <person name="Lipzen A."/>
            <person name="Meier-Kolthoff J.P."/>
            <person name="Ohm R.A."/>
            <person name="Otillar R.P."/>
            <person name="Pangilinan J."/>
            <person name="Peng Y."/>
            <person name="Rokas A."/>
            <person name="Rosa C.A."/>
            <person name="Scheuner C."/>
            <person name="Sibirny A.A."/>
            <person name="Slot J.C."/>
            <person name="Stielow J.B."/>
            <person name="Sun H."/>
            <person name="Kurtzman C.P."/>
            <person name="Blackwell M."/>
            <person name="Grigoriev I.V."/>
            <person name="Jeffries T.W."/>
        </authorList>
    </citation>
    <scope>NUCLEOTIDE SEQUENCE [LARGE SCALE GENOMIC DNA]</scope>
    <source>
        <strain evidence="6">NRRL Y-17324</strain>
    </source>
</reference>
<dbReference type="Pfam" id="PF01764">
    <property type="entry name" value="Lipase_3"/>
    <property type="match status" value="1"/>
</dbReference>
<protein>
    <recommendedName>
        <fullName evidence="1">triacylglycerol lipase</fullName>
        <ecNumber evidence="1">3.1.1.3</ecNumber>
    </recommendedName>
</protein>
<dbReference type="PANTHER" id="PTHR46640">
    <property type="entry name" value="TRIACYLGLYCEROL LIPASE, PUTATIVE (AFU_ORTHOLOGUE AFUA_6G06510)-RELATED"/>
    <property type="match status" value="1"/>
</dbReference>
<gene>
    <name evidence="5" type="ORF">CANTADRAFT_44307</name>
</gene>
<keyword evidence="3 5" id="KW-0378">Hydrolase</keyword>
<dbReference type="STRING" id="984487.A0A1E4SQJ5"/>
<dbReference type="InterPro" id="IPR051299">
    <property type="entry name" value="AB_hydrolase_lip/est"/>
</dbReference>
<dbReference type="RefSeq" id="XP_020066905.1">
    <property type="nucleotide sequence ID" value="XM_020209088.1"/>
</dbReference>
<evidence type="ECO:0000256" key="1">
    <source>
        <dbReference type="ARBA" id="ARBA00013279"/>
    </source>
</evidence>
<dbReference type="EMBL" id="KV453909">
    <property type="protein sequence ID" value="ODV81783.1"/>
    <property type="molecule type" value="Genomic_DNA"/>
</dbReference>
<evidence type="ECO:0000259" key="4">
    <source>
        <dbReference type="Pfam" id="PF01764"/>
    </source>
</evidence>
<evidence type="ECO:0000256" key="2">
    <source>
        <dbReference type="ARBA" id="ARBA00022729"/>
    </source>
</evidence>
<dbReference type="SUPFAM" id="SSF53474">
    <property type="entry name" value="alpha/beta-Hydrolases"/>
    <property type="match status" value="1"/>
</dbReference>
<dbReference type="EC" id="3.1.1.3" evidence="1"/>
<evidence type="ECO:0000313" key="5">
    <source>
        <dbReference type="EMBL" id="ODV81783.1"/>
    </source>
</evidence>
<dbReference type="CDD" id="cd00519">
    <property type="entry name" value="Lipase_3"/>
    <property type="match status" value="1"/>
</dbReference>
<dbReference type="InterPro" id="IPR002921">
    <property type="entry name" value="Fungal_lipase-type"/>
</dbReference>
<dbReference type="GO" id="GO:0004806">
    <property type="term" value="F:triacylglycerol lipase activity"/>
    <property type="evidence" value="ECO:0007669"/>
    <property type="project" value="UniProtKB-EC"/>
</dbReference>
<sequence>MRLPQLILRLWPILGPFPVPNDSVVPQPKALPVDPQVHSNLFTYAHLADIAYCISKTNHITEPFKCDLNCEKRFPNVTLVHQWYVDDTACGYVAVTDSNVFDYEEEASLPKRTVIVSLRGTRSIFDTYTDVKVDMVTYTNLMYNLPRCVDCRVHKGFYEAFAKTLNIVHNLLEDQIRGQDYELIFVGHSMGGSIALFLALYYLDLGYENISLVTFGQPLTGNQRFVNWADNALGSQFPASHNSFARKYLRVVHKDDVVATIPKSRNPLDSYYQFDNQIYLNCSAADATPSPEQVVDCLTGENPNCIRGDFQDGIDGILGGVNKNYYRSHNTYLRSIGLCGII</sequence>
<accession>A0A1E4SQJ5</accession>
<keyword evidence="6" id="KW-1185">Reference proteome</keyword>